<comment type="caution">
    <text evidence="1">The sequence shown here is derived from an EMBL/GenBank/DDBJ whole genome shotgun (WGS) entry which is preliminary data.</text>
</comment>
<proteinExistence type="predicted"/>
<dbReference type="EMBL" id="BARW01011992">
    <property type="protein sequence ID" value="GAI79153.1"/>
    <property type="molecule type" value="Genomic_DNA"/>
</dbReference>
<accession>X1REX0</accession>
<organism evidence="1">
    <name type="scientific">marine sediment metagenome</name>
    <dbReference type="NCBI Taxonomy" id="412755"/>
    <lineage>
        <taxon>unclassified sequences</taxon>
        <taxon>metagenomes</taxon>
        <taxon>ecological metagenomes</taxon>
    </lineage>
</organism>
<sequence>VSFVLALTWVVDICNEFNEGDYANTSCTDGSCVLDEIPLGNALKHSYSSVYQEYIDRLGIKKDKSLFLRRINK</sequence>
<dbReference type="AlphaFoldDB" id="X1REX0"/>
<feature type="non-terminal residue" evidence="1">
    <location>
        <position position="1"/>
    </location>
</feature>
<evidence type="ECO:0000313" key="1">
    <source>
        <dbReference type="EMBL" id="GAI79153.1"/>
    </source>
</evidence>
<gene>
    <name evidence="1" type="ORF">S12H4_22840</name>
</gene>
<reference evidence="1" key="1">
    <citation type="journal article" date="2014" name="Front. Microbiol.">
        <title>High frequency of phylogenetically diverse reductive dehalogenase-homologous genes in deep subseafloor sedimentary metagenomes.</title>
        <authorList>
            <person name="Kawai M."/>
            <person name="Futagami T."/>
            <person name="Toyoda A."/>
            <person name="Takaki Y."/>
            <person name="Nishi S."/>
            <person name="Hori S."/>
            <person name="Arai W."/>
            <person name="Tsubouchi T."/>
            <person name="Morono Y."/>
            <person name="Uchiyama I."/>
            <person name="Ito T."/>
            <person name="Fujiyama A."/>
            <person name="Inagaki F."/>
            <person name="Takami H."/>
        </authorList>
    </citation>
    <scope>NUCLEOTIDE SEQUENCE</scope>
    <source>
        <strain evidence="1">Expedition CK06-06</strain>
    </source>
</reference>
<name>X1REX0_9ZZZZ</name>
<protein>
    <submittedName>
        <fullName evidence="1">Uncharacterized protein</fullName>
    </submittedName>
</protein>